<dbReference type="InterPro" id="IPR003148">
    <property type="entry name" value="RCK_N"/>
</dbReference>
<feature type="transmembrane region" description="Helical" evidence="2">
    <location>
        <begin position="109"/>
        <end position="126"/>
    </location>
</feature>
<dbReference type="PROSITE" id="PS51201">
    <property type="entry name" value="RCK_N"/>
    <property type="match status" value="1"/>
</dbReference>
<dbReference type="PANTHER" id="PTHR43833">
    <property type="entry name" value="POTASSIUM CHANNEL PROTEIN 2-RELATED-RELATED"/>
    <property type="match status" value="1"/>
</dbReference>
<dbReference type="AlphaFoldDB" id="H5V5P4"/>
<keyword evidence="2" id="KW-1133">Transmembrane helix</keyword>
<dbReference type="InterPro" id="IPR050721">
    <property type="entry name" value="Trk_Ktr_HKT_K-transport"/>
</dbReference>
<feature type="domain" description="RCK N-terminal" evidence="3">
    <location>
        <begin position="240"/>
        <end position="355"/>
    </location>
</feature>
<proteinExistence type="predicted"/>
<sequence length="395" mass="42450">MKKLLHRCLALFSAHGVLALLVAACGYLFLHPVLIRTADVLPRMQSFSTWKEALSVLGLLEIPQFVLGLGLILMAFGLLLRARTAWAFSLLLLMAVSIFNLLSPQGTPGLSLGALVLILLLTGYWRQFDRASLAAGGLFALVSFVSLLLYAVMGALYLGEQFSPAIVDMPTAFYFAIVGMSTVGFGDIIPVTSTSRLFTVSVIVMGITVFATSISAIIGPIIGGKLKRIVTGQISHVMRKNHFIIAGASPLALSVYHGLKARGEAVTVIVPPHLPHEYPPDTDLITGDPSNAVELVKAGAEKAKYILALRDDDAENAFIVLAAKEVEGKDTKTISVVNASKNLQKIKRVQPDMVFSLQTLGSELLVRTLNGEPIDNKLITALFFGDTAQHKEDAS</sequence>
<evidence type="ECO:0000313" key="5">
    <source>
        <dbReference type="Proteomes" id="UP000010297"/>
    </source>
</evidence>
<dbReference type="eggNOG" id="COG1226">
    <property type="taxonomic scope" value="Bacteria"/>
</dbReference>
<evidence type="ECO:0000313" key="4">
    <source>
        <dbReference type="EMBL" id="GAB53302.1"/>
    </source>
</evidence>
<comment type="subcellular location">
    <subcellularLocation>
        <location evidence="1">Cell membrane</location>
        <topology evidence="1">Multi-pass membrane protein</topology>
    </subcellularLocation>
</comment>
<dbReference type="Gene3D" id="3.40.50.720">
    <property type="entry name" value="NAD(P)-binding Rossmann-like Domain"/>
    <property type="match status" value="1"/>
</dbReference>
<feature type="transmembrane region" description="Helical" evidence="2">
    <location>
        <begin position="12"/>
        <end position="35"/>
    </location>
</feature>
<comment type="caution">
    <text evidence="4">The sequence shown here is derived from an EMBL/GenBank/DDBJ whole genome shotgun (WGS) entry which is preliminary data.</text>
</comment>
<feature type="transmembrane region" description="Helical" evidence="2">
    <location>
        <begin position="85"/>
        <end position="102"/>
    </location>
</feature>
<evidence type="ECO:0000256" key="1">
    <source>
        <dbReference type="ARBA" id="ARBA00004651"/>
    </source>
</evidence>
<dbReference type="PANTHER" id="PTHR43833:SF11">
    <property type="entry name" value="VOLTAGE-GATED POTASSIUM CHANNEL KCH"/>
    <property type="match status" value="1"/>
</dbReference>
<keyword evidence="2" id="KW-0472">Membrane</keyword>
<dbReference type="GO" id="GO:0005886">
    <property type="term" value="C:plasma membrane"/>
    <property type="evidence" value="ECO:0007669"/>
    <property type="project" value="UniProtKB-SubCell"/>
</dbReference>
<dbReference type="Pfam" id="PF07885">
    <property type="entry name" value="Ion_trans_2"/>
    <property type="match status" value="1"/>
</dbReference>
<dbReference type="Gene3D" id="1.10.287.70">
    <property type="match status" value="1"/>
</dbReference>
<dbReference type="NCBIfam" id="NF007828">
    <property type="entry name" value="PRK10537.1"/>
    <property type="match status" value="1"/>
</dbReference>
<dbReference type="RefSeq" id="WP_002437531.1">
    <property type="nucleotide sequence ID" value="NZ_BAFF01000014.1"/>
</dbReference>
<dbReference type="EMBL" id="BAFF01000014">
    <property type="protein sequence ID" value="GAB53302.1"/>
    <property type="molecule type" value="Genomic_DNA"/>
</dbReference>
<feature type="transmembrane region" description="Helical" evidence="2">
    <location>
        <begin position="56"/>
        <end position="79"/>
    </location>
</feature>
<dbReference type="PRINTS" id="PR00169">
    <property type="entry name" value="KCHANNEL"/>
</dbReference>
<dbReference type="Pfam" id="PF02254">
    <property type="entry name" value="TrkA_N"/>
    <property type="match status" value="1"/>
</dbReference>
<keyword evidence="4" id="KW-0813">Transport</keyword>
<evidence type="ECO:0000256" key="2">
    <source>
        <dbReference type="SAM" id="Phobius"/>
    </source>
</evidence>
<accession>H5V5P4</accession>
<dbReference type="InterPro" id="IPR013099">
    <property type="entry name" value="K_chnl_dom"/>
</dbReference>
<feature type="transmembrane region" description="Helical" evidence="2">
    <location>
        <begin position="197"/>
        <end position="222"/>
    </location>
</feature>
<dbReference type="SUPFAM" id="SSF51735">
    <property type="entry name" value="NAD(P)-binding Rossmann-fold domains"/>
    <property type="match status" value="1"/>
</dbReference>
<dbReference type="SUPFAM" id="SSF81324">
    <property type="entry name" value="Voltage-gated potassium channels"/>
    <property type="match status" value="1"/>
</dbReference>
<keyword evidence="4" id="KW-0406">Ion transport</keyword>
<dbReference type="GO" id="GO:0006813">
    <property type="term" value="P:potassium ion transport"/>
    <property type="evidence" value="ECO:0007669"/>
    <property type="project" value="InterPro"/>
</dbReference>
<feature type="transmembrane region" description="Helical" evidence="2">
    <location>
        <begin position="171"/>
        <end position="191"/>
    </location>
</feature>
<dbReference type="InterPro" id="IPR036291">
    <property type="entry name" value="NAD(P)-bd_dom_sf"/>
</dbReference>
<keyword evidence="5" id="KW-1185">Reference proteome</keyword>
<dbReference type="GeneID" id="92830061"/>
<keyword evidence="2" id="KW-0812">Transmembrane</keyword>
<gene>
    <name evidence="4" type="primary">kch</name>
    <name evidence="4" type="ORF">EH105704_14_00040</name>
</gene>
<reference evidence="4 5" key="1">
    <citation type="submission" date="2012-02" db="EMBL/GenBank/DDBJ databases">
        <title>Whole genome shotgun sequence of Escherichia hermannii NBRC 105704.</title>
        <authorList>
            <person name="Yoshida I."/>
            <person name="Hosoyama A."/>
            <person name="Tsuchikane K."/>
            <person name="Katsumata H."/>
            <person name="Yamazaki S."/>
            <person name="Fujita N."/>
        </authorList>
    </citation>
    <scope>NUCLEOTIDE SEQUENCE [LARGE SCALE GENOMIC DNA]</scope>
    <source>
        <strain evidence="4 5">NBRC 105704</strain>
    </source>
</reference>
<organism evidence="4 5">
    <name type="scientific">Atlantibacter hermannii NBRC 105704</name>
    <dbReference type="NCBI Taxonomy" id="1115512"/>
    <lineage>
        <taxon>Bacteria</taxon>
        <taxon>Pseudomonadati</taxon>
        <taxon>Pseudomonadota</taxon>
        <taxon>Gammaproteobacteria</taxon>
        <taxon>Enterobacterales</taxon>
        <taxon>Enterobacteriaceae</taxon>
        <taxon>Atlantibacter</taxon>
    </lineage>
</organism>
<evidence type="ECO:0000259" key="3">
    <source>
        <dbReference type="PROSITE" id="PS51201"/>
    </source>
</evidence>
<dbReference type="Proteomes" id="UP000010297">
    <property type="component" value="Unassembled WGS sequence"/>
</dbReference>
<keyword evidence="4" id="KW-0407">Ion channel</keyword>
<dbReference type="PROSITE" id="PS51257">
    <property type="entry name" value="PROKAR_LIPOPROTEIN"/>
    <property type="match status" value="1"/>
</dbReference>
<dbReference type="GO" id="GO:0034220">
    <property type="term" value="P:monoatomic ion transmembrane transport"/>
    <property type="evidence" value="ECO:0007669"/>
    <property type="project" value="UniProtKB-KW"/>
</dbReference>
<feature type="transmembrane region" description="Helical" evidence="2">
    <location>
        <begin position="138"/>
        <end position="159"/>
    </location>
</feature>
<protein>
    <submittedName>
        <fullName evidence="4">Voltage-gated potassium channel Kch</fullName>
    </submittedName>
</protein>
<name>H5V5P4_ATLHE</name>